<protein>
    <submittedName>
        <fullName evidence="1">Uncharacterized protein</fullName>
    </submittedName>
</protein>
<gene>
    <name evidence="1" type="ORF">SCAR479_01856</name>
</gene>
<dbReference type="Proteomes" id="UP001465668">
    <property type="component" value="Unassembled WGS sequence"/>
</dbReference>
<evidence type="ECO:0000313" key="2">
    <source>
        <dbReference type="Proteomes" id="UP001465668"/>
    </source>
</evidence>
<name>A0ABR2Y3K3_9PEZI</name>
<reference evidence="1 2" key="1">
    <citation type="submission" date="2024-02" db="EMBL/GenBank/DDBJ databases">
        <title>First draft genome assembly of two strains of Seiridium cardinale.</title>
        <authorList>
            <person name="Emiliani G."/>
            <person name="Scali E."/>
        </authorList>
    </citation>
    <scope>NUCLEOTIDE SEQUENCE [LARGE SCALE GENOMIC DNA]</scope>
    <source>
        <strain evidence="1 2">BM-138-000479</strain>
    </source>
</reference>
<organism evidence="1 2">
    <name type="scientific">Seiridium cardinale</name>
    <dbReference type="NCBI Taxonomy" id="138064"/>
    <lineage>
        <taxon>Eukaryota</taxon>
        <taxon>Fungi</taxon>
        <taxon>Dikarya</taxon>
        <taxon>Ascomycota</taxon>
        <taxon>Pezizomycotina</taxon>
        <taxon>Sordariomycetes</taxon>
        <taxon>Xylariomycetidae</taxon>
        <taxon>Amphisphaeriales</taxon>
        <taxon>Sporocadaceae</taxon>
        <taxon>Seiridium</taxon>
    </lineage>
</organism>
<proteinExistence type="predicted"/>
<keyword evidence="2" id="KW-1185">Reference proteome</keyword>
<evidence type="ECO:0000313" key="1">
    <source>
        <dbReference type="EMBL" id="KAK9780670.1"/>
    </source>
</evidence>
<accession>A0ABR2Y3K3</accession>
<dbReference type="EMBL" id="JARVKM010000005">
    <property type="protein sequence ID" value="KAK9780670.1"/>
    <property type="molecule type" value="Genomic_DNA"/>
</dbReference>
<sequence length="146" mass="16555">MLLDLVKSLIFQILTISQNRKAAVDFSCISFEELADPGMNIETALRVLRRMRLFVPPYTHCIIENIGELQDRSDLEHMENLSQVIHEVMSLDEPADEIALGPPDNNKDDGKALTKQLKLCFISDSHVDVLEEMAQDSILEKMESNL</sequence>
<comment type="caution">
    <text evidence="1">The sequence shown here is derived from an EMBL/GenBank/DDBJ whole genome shotgun (WGS) entry which is preliminary data.</text>
</comment>